<dbReference type="InterPro" id="IPR006047">
    <property type="entry name" value="GH13_cat_dom"/>
</dbReference>
<keyword evidence="4" id="KW-1185">Reference proteome</keyword>
<sequence>MHNGNASTFRDFIVMMERMSQTEELPTATPHEIHARFQDPTHESSTSAEWWRRSVIYQIYPRSFRDTTSNGIGDLPGITAELHHVADLGVDAVWLSPFFASPQKDAGYDVSDYRAVDPIFGNLQDFDDLITEANRLEVKILVDLVPNHCSDEHALFRQALVSPKGSAAREFFIFRDGRGEDGQLPPNNWLSHFGGSAWTRITEPDGTKGQYYLHLFDSSQPDFNWDNPAVGDEFESVLRFWLDRGAGGFRVDVAHALVKAPGLPDWNGRADGADSPGYPFADAPMFGQSAVHDVYRRWRAVCEEYDGERVLCAEANVHPIEAMADWVRPDEMHQSFNFPFLHTGWDGKALKAIITRSLKAFDAVGAPTTWVLSNHDVPRHATRLGAVAPSPRDGDGLGPDDIQPDLHLGLARARAATLFMLGLPGGAYLYQGEELGLGDNTMLDPEYRQDPSFARTNGERLGRDGCRVPLPWDSSSASLGFSDSEASWLPQPQEWASLTREAQTADPHSTLNFYKEALRLRSAHQLGLGDLNWLEDTNTSSLLGFENSEILVVLNLGTEPVVLPAGEVLLASSSSALDAATSALLNPNSAVWISLHHA</sequence>
<dbReference type="PANTHER" id="PTHR10357">
    <property type="entry name" value="ALPHA-AMYLASE FAMILY MEMBER"/>
    <property type="match status" value="1"/>
</dbReference>
<dbReference type="Gene3D" id="3.90.400.10">
    <property type="entry name" value="Oligo-1,6-glucosidase, Domain 2"/>
    <property type="match status" value="1"/>
</dbReference>
<accession>A0ABX1G6A7</accession>
<gene>
    <name evidence="3" type="ORF">HED64_12630</name>
</gene>
<dbReference type="SMART" id="SM00642">
    <property type="entry name" value="Aamy"/>
    <property type="match status" value="1"/>
</dbReference>
<dbReference type="Gene3D" id="3.20.20.80">
    <property type="entry name" value="Glycosidases"/>
    <property type="match status" value="1"/>
</dbReference>
<name>A0ABX1G6A7_9MICC</name>
<dbReference type="Pfam" id="PF00128">
    <property type="entry name" value="Alpha-amylase"/>
    <property type="match status" value="1"/>
</dbReference>
<proteinExistence type="inferred from homology"/>
<reference evidence="3 4" key="1">
    <citation type="submission" date="2020-04" db="EMBL/GenBank/DDBJ databases">
        <title>Paeniglutamicibacter sp. ANT13_2, a novel actinomycete isolated from sediment in Antarctica.</title>
        <authorList>
            <person name="Sakdapetsiri C."/>
            <person name="Pinyakong O."/>
        </authorList>
    </citation>
    <scope>NUCLEOTIDE SEQUENCE [LARGE SCALE GENOMIC DNA]</scope>
    <source>
        <strain evidence="3 4">ANT13_2</strain>
    </source>
</reference>
<comment type="caution">
    <text evidence="3">The sequence shown here is derived from an EMBL/GenBank/DDBJ whole genome shotgun (WGS) entry which is preliminary data.</text>
</comment>
<organism evidence="3 4">
    <name type="scientific">Paeniglutamicibacter terrestris</name>
    <dbReference type="NCBI Taxonomy" id="2723403"/>
    <lineage>
        <taxon>Bacteria</taxon>
        <taxon>Bacillati</taxon>
        <taxon>Actinomycetota</taxon>
        <taxon>Actinomycetes</taxon>
        <taxon>Micrococcales</taxon>
        <taxon>Micrococcaceae</taxon>
        <taxon>Paeniglutamicibacter</taxon>
    </lineage>
</organism>
<dbReference type="CDD" id="cd11332">
    <property type="entry name" value="AmyAc_OligoGlu_TS"/>
    <property type="match status" value="1"/>
</dbReference>
<keyword evidence="3" id="KW-0378">Hydrolase</keyword>
<evidence type="ECO:0000313" key="4">
    <source>
        <dbReference type="Proteomes" id="UP000746595"/>
    </source>
</evidence>
<evidence type="ECO:0000256" key="1">
    <source>
        <dbReference type="ARBA" id="ARBA00008061"/>
    </source>
</evidence>
<dbReference type="GO" id="GO:0016787">
    <property type="term" value="F:hydrolase activity"/>
    <property type="evidence" value="ECO:0007669"/>
    <property type="project" value="UniProtKB-KW"/>
</dbReference>
<evidence type="ECO:0000259" key="2">
    <source>
        <dbReference type="SMART" id="SM00642"/>
    </source>
</evidence>
<comment type="similarity">
    <text evidence="1">Belongs to the glycosyl hydrolase 13 family.</text>
</comment>
<dbReference type="InterPro" id="IPR017853">
    <property type="entry name" value="GH"/>
</dbReference>
<dbReference type="EMBL" id="JAAWVT010000006">
    <property type="protein sequence ID" value="NKG21548.1"/>
    <property type="molecule type" value="Genomic_DNA"/>
</dbReference>
<feature type="domain" description="Glycosyl hydrolase family 13 catalytic" evidence="2">
    <location>
        <begin position="58"/>
        <end position="467"/>
    </location>
</feature>
<dbReference type="PANTHER" id="PTHR10357:SF179">
    <property type="entry name" value="NEUTRAL AND BASIC AMINO ACID TRANSPORT PROTEIN RBAT"/>
    <property type="match status" value="1"/>
</dbReference>
<dbReference type="Proteomes" id="UP000746595">
    <property type="component" value="Unassembled WGS sequence"/>
</dbReference>
<protein>
    <submittedName>
        <fullName evidence="3">Glycoside hydrolase family 13 protein</fullName>
    </submittedName>
</protein>
<dbReference type="SUPFAM" id="SSF51445">
    <property type="entry name" value="(Trans)glycosidases"/>
    <property type="match status" value="1"/>
</dbReference>
<dbReference type="InterPro" id="IPR045857">
    <property type="entry name" value="O16G_dom_2"/>
</dbReference>
<evidence type="ECO:0000313" key="3">
    <source>
        <dbReference type="EMBL" id="NKG21548.1"/>
    </source>
</evidence>